<dbReference type="InterPro" id="IPR056937">
    <property type="entry name" value="YqbQ/XkdQ"/>
</dbReference>
<dbReference type="RefSeq" id="WP_009498040.1">
    <property type="nucleotide sequence ID" value="NZ_GL982998.1"/>
</dbReference>
<evidence type="ECO:0000313" key="3">
    <source>
        <dbReference type="Proteomes" id="UP000005316"/>
    </source>
</evidence>
<reference evidence="2 3" key="1">
    <citation type="submission" date="2011-04" db="EMBL/GenBank/DDBJ databases">
        <authorList>
            <person name="Muzny D."/>
            <person name="Qin X."/>
            <person name="Deng J."/>
            <person name="Jiang H."/>
            <person name="Liu Y."/>
            <person name="Qu J."/>
            <person name="Song X.-Z."/>
            <person name="Zhang L."/>
            <person name="Thornton R."/>
            <person name="Coyle M."/>
            <person name="Francisco L."/>
            <person name="Jackson L."/>
            <person name="Javaid M."/>
            <person name="Korchina V."/>
            <person name="Kovar C."/>
            <person name="Mata R."/>
            <person name="Mathew T."/>
            <person name="Ngo R."/>
            <person name="Nguyen L."/>
            <person name="Nguyen N."/>
            <person name="Okwuonu G."/>
            <person name="Ongeri F."/>
            <person name="Pham C."/>
            <person name="Simmons D."/>
            <person name="Wilczek-Boney K."/>
            <person name="Hale W."/>
            <person name="Jakkamsetti A."/>
            <person name="Pham P."/>
            <person name="Ruth R."/>
            <person name="San Lucas F."/>
            <person name="Warren J."/>
            <person name="Zhang J."/>
            <person name="Zhao Z."/>
            <person name="Zhou C."/>
            <person name="Zhu D."/>
            <person name="Lee S."/>
            <person name="Bess C."/>
            <person name="Blankenburg K."/>
            <person name="Forbes L."/>
            <person name="Fu Q."/>
            <person name="Gubbala S."/>
            <person name="Hirani K."/>
            <person name="Jayaseelan J.C."/>
            <person name="Lara F."/>
            <person name="Munidasa M."/>
            <person name="Palculict T."/>
            <person name="Patil S."/>
            <person name="Pu L.-L."/>
            <person name="Saada N."/>
            <person name="Tang L."/>
            <person name="Weissenberger G."/>
            <person name="Zhu Y."/>
            <person name="Hemphill L."/>
            <person name="Shang Y."/>
            <person name="Youmans B."/>
            <person name="Ayvaz T."/>
            <person name="Ross M."/>
            <person name="Santibanez J."/>
            <person name="Aqrawi P."/>
            <person name="Gross S."/>
            <person name="Joshi V."/>
            <person name="Fowler G."/>
            <person name="Nazareth L."/>
            <person name="Reid J."/>
            <person name="Worley K."/>
            <person name="Petrosino J."/>
            <person name="Highlander S."/>
            <person name="Gibbs R."/>
        </authorList>
    </citation>
    <scope>NUCLEOTIDE SEQUENCE [LARGE SCALE GENOMIC DNA]</scope>
    <source>
        <strain evidence="2 3">2681</strain>
    </source>
</reference>
<comment type="caution">
    <text evidence="2">The sequence shown here is derived from an EMBL/GenBank/DDBJ whole genome shotgun (WGS) entry which is preliminary data.</text>
</comment>
<evidence type="ECO:0000259" key="1">
    <source>
        <dbReference type="Pfam" id="PF24032"/>
    </source>
</evidence>
<dbReference type="EMBL" id="AFPZ01000105">
    <property type="protein sequence ID" value="EGQ21066.1"/>
    <property type="molecule type" value="Genomic_DNA"/>
</dbReference>
<proteinExistence type="predicted"/>
<sequence length="327" mass="36886">MIDLAKVDYQVILLPPSGGKINITDLIDAWTHEEMEDQISAKVTLSLKNVKREDGWMHQHVFLDKRLVLEATDGNGWREIFRGSVKAWKTDSENHTVHVVAYDPNYNITISKEHYYFKGGKTAAASIKEIASEQGIPIGVIDGPNKPLTKKLYKNSIANTMMERLKESERKGSGKYIIRSTKGKLSCLKEGNNSVIYELDDWTTESSSDERSIEKLITKVKIYGNSKGDARPKVEAVKTGKTEFGTTQEILYKSDFDNMKAANEAAAEILKEDGKPEINRPLIHPDIPWIRKGDKVRVNSGTINTMCIVKSVSRDMHSKKMMLQLKE</sequence>
<dbReference type="OrthoDB" id="9815473at2"/>
<name>F9DX18_9BACL</name>
<gene>
    <name evidence="2" type="ORF">HMPREF9372_3349</name>
</gene>
<accession>F9DX18</accession>
<protein>
    <recommendedName>
        <fullName evidence="1">YqbQ/XkdQ domain-containing protein</fullName>
    </recommendedName>
</protein>
<organism evidence="2 3">
    <name type="scientific">Sporosarcina newyorkensis 2681</name>
    <dbReference type="NCBI Taxonomy" id="1027292"/>
    <lineage>
        <taxon>Bacteria</taxon>
        <taxon>Bacillati</taxon>
        <taxon>Bacillota</taxon>
        <taxon>Bacilli</taxon>
        <taxon>Bacillales</taxon>
        <taxon>Caryophanaceae</taxon>
        <taxon>Sporosarcina</taxon>
    </lineage>
</organism>
<evidence type="ECO:0000313" key="2">
    <source>
        <dbReference type="EMBL" id="EGQ21066.1"/>
    </source>
</evidence>
<dbReference type="HOGENOM" id="CLU_055077_0_0_9"/>
<feature type="domain" description="YqbQ/XkdQ" evidence="1">
    <location>
        <begin position="78"/>
        <end position="325"/>
    </location>
</feature>
<dbReference type="Pfam" id="PF24032">
    <property type="entry name" value="YQBQ"/>
    <property type="match status" value="1"/>
</dbReference>
<dbReference type="AlphaFoldDB" id="F9DX18"/>
<dbReference type="Proteomes" id="UP000005316">
    <property type="component" value="Unassembled WGS sequence"/>
</dbReference>
<dbReference type="eggNOG" id="ENOG502Z7V6">
    <property type="taxonomic scope" value="Bacteria"/>
</dbReference>